<accession>G7YFH1</accession>
<sequence length="288" mass="31078">MLAIRSNRLSRFLLQRSPDRCTHRDLGNACDKSSATTSNMSPTVLQATPELTITLHASATESMVPVAESKEQQSPELSVLDSVHKDEVVEQAKEQTSCRDSAAVTPETVEISRKRVVLASQDNVRIVEGCPPQCEAAVNPLAPSNDDLATADHPETCDQVRFPTLPEMAEHDEDDDFDLEDRPLTVDVSLALDTTPEDRNAGKEKATPATAPSVPVVSSSSGVVNIAPLLPQPPTLQPCPAVSKQLRRFQTPNLSGRSAQQTMRAGGAATSVREYADRSANKLLFCIL</sequence>
<reference evidence="2" key="1">
    <citation type="journal article" date="2011" name="Genome Biol.">
        <title>The draft genome of the carcinogenic human liver fluke Clonorchis sinensis.</title>
        <authorList>
            <person name="Wang X."/>
            <person name="Chen W."/>
            <person name="Huang Y."/>
            <person name="Sun J."/>
            <person name="Men J."/>
            <person name="Liu H."/>
            <person name="Luo F."/>
            <person name="Guo L."/>
            <person name="Lv X."/>
            <person name="Deng C."/>
            <person name="Zhou C."/>
            <person name="Fan Y."/>
            <person name="Li X."/>
            <person name="Huang L."/>
            <person name="Hu Y."/>
            <person name="Liang C."/>
            <person name="Hu X."/>
            <person name="Xu J."/>
            <person name="Yu X."/>
        </authorList>
    </citation>
    <scope>NUCLEOTIDE SEQUENCE [LARGE SCALE GENOMIC DNA]</scope>
    <source>
        <strain evidence="2">Henan</strain>
    </source>
</reference>
<proteinExistence type="predicted"/>
<evidence type="ECO:0000256" key="1">
    <source>
        <dbReference type="SAM" id="MobiDB-lite"/>
    </source>
</evidence>
<feature type="region of interest" description="Disordered" evidence="1">
    <location>
        <begin position="193"/>
        <end position="217"/>
    </location>
</feature>
<name>G7YFH1_CLOSI</name>
<evidence type="ECO:0000313" key="2">
    <source>
        <dbReference type="EMBL" id="GAA51704.1"/>
    </source>
</evidence>
<dbReference type="AlphaFoldDB" id="G7YFH1"/>
<dbReference type="EMBL" id="DF143189">
    <property type="protein sequence ID" value="GAA51704.1"/>
    <property type="molecule type" value="Genomic_DNA"/>
</dbReference>
<reference key="2">
    <citation type="submission" date="2011-10" db="EMBL/GenBank/DDBJ databases">
        <title>The genome and transcriptome sequence of Clonorchis sinensis provide insights into the carcinogenic liver fluke.</title>
        <authorList>
            <person name="Wang X."/>
            <person name="Huang Y."/>
            <person name="Chen W."/>
            <person name="Liu H."/>
            <person name="Guo L."/>
            <person name="Chen Y."/>
            <person name="Luo F."/>
            <person name="Zhou W."/>
            <person name="Sun J."/>
            <person name="Mao Q."/>
            <person name="Liang P."/>
            <person name="Zhou C."/>
            <person name="Tian Y."/>
            <person name="Men J."/>
            <person name="Lv X."/>
            <person name="Huang L."/>
            <person name="Zhou J."/>
            <person name="Hu Y."/>
            <person name="Li R."/>
            <person name="Zhang F."/>
            <person name="Lei H."/>
            <person name="Li X."/>
            <person name="Hu X."/>
            <person name="Liang C."/>
            <person name="Xu J."/>
            <person name="Wu Z."/>
            <person name="Yu X."/>
        </authorList>
    </citation>
    <scope>NUCLEOTIDE SEQUENCE</scope>
    <source>
        <strain>Henan</strain>
    </source>
</reference>
<protein>
    <submittedName>
        <fullName evidence="2">Uncharacterized protein</fullName>
    </submittedName>
</protein>
<keyword evidence="3" id="KW-1185">Reference proteome</keyword>
<organism evidence="2 3">
    <name type="scientific">Clonorchis sinensis</name>
    <name type="common">Chinese liver fluke</name>
    <dbReference type="NCBI Taxonomy" id="79923"/>
    <lineage>
        <taxon>Eukaryota</taxon>
        <taxon>Metazoa</taxon>
        <taxon>Spiralia</taxon>
        <taxon>Lophotrochozoa</taxon>
        <taxon>Platyhelminthes</taxon>
        <taxon>Trematoda</taxon>
        <taxon>Digenea</taxon>
        <taxon>Opisthorchiida</taxon>
        <taxon>Opisthorchiata</taxon>
        <taxon>Opisthorchiidae</taxon>
        <taxon>Clonorchis</taxon>
    </lineage>
</organism>
<dbReference type="Proteomes" id="UP000008909">
    <property type="component" value="Unassembled WGS sequence"/>
</dbReference>
<feature type="compositionally biased region" description="Basic and acidic residues" evidence="1">
    <location>
        <begin position="196"/>
        <end position="206"/>
    </location>
</feature>
<gene>
    <name evidence="2" type="ORF">CLF_106668</name>
</gene>
<evidence type="ECO:0000313" key="3">
    <source>
        <dbReference type="Proteomes" id="UP000008909"/>
    </source>
</evidence>